<feature type="domain" description="PAC" evidence="10">
    <location>
        <begin position="318"/>
        <end position="373"/>
    </location>
</feature>
<evidence type="ECO:0000256" key="5">
    <source>
        <dbReference type="ARBA" id="ARBA00022777"/>
    </source>
</evidence>
<feature type="domain" description="PAS" evidence="9">
    <location>
        <begin position="374"/>
        <end position="444"/>
    </location>
</feature>
<dbReference type="SUPFAM" id="SSF55785">
    <property type="entry name" value="PYP-like sensor domain (PAS domain)"/>
    <property type="match status" value="5"/>
</dbReference>
<dbReference type="SMART" id="SM00387">
    <property type="entry name" value="HATPase_c"/>
    <property type="match status" value="1"/>
</dbReference>
<sequence>MPNSSPLASLLDAATETALITLTPEGRIGQWCPAIARLLGWNAEDKLGEPIAGLLVPEPPVDQWLATLERCQSQGLRHRDGHVVRLDLHLVPLRRAEVAVGWLLHVWQAPASRTRFAARSSAERDLAQRLQALGEWSRRLGGAQDLAAVRLCATQALRDLANDPQARLLAATDASDPAADPRLVPLGSPVQPVGYLQLSKAPVDADTRLLLDQLALLLGALLERHRQREQVQQLEQRLSLEQGLLASVLQQAPLGISITESGSEKAVMLNDRVKVLLGKCPQGETLDERYQAIGALHANGQPYAVDDYPTVRVLRSGQPVAPELMRYRRPDGSIRLLEVSSAPVRAPNGKVIASVTLFDDVQQRVDAENALREHSARLASLINQAAVGICQTDASGRLLLANRRYCELLGRHEMGVLEQTLQAQTHPDDRAALESSLAVLRERGDSFKLDQRFQRPDGAVVWVSLHGSPLQSEVGQDLSVSLVVVDLTQRKQAEAALHLSNQRFRNAVEAVQGVVWTTNAEGYLLGNQHAWSELTGQSYAQYQKEGWAAALHPDDAPRTLRRWRLAVQQQVDFHDEHRLRCRDGQWRTFSVRALPVREGGVVREWVGVHTDVSEIRMAEHRLRRLAELLEQRVHERTVERDRMWRVADDLLGVIQGQRWLSRNPAWGRVLGWDDEELRHQPPTSLEHPDDPPVFPRLAALRHGEALSDLPGRLRTRDGHWRHMMWKATADHDGRIYVFGRDITTEHEASLALQNAEAALRQAQKMEAIGHLTGGIAHDFNNLLTGISGSLELLRRRLDQGRHDNLQRYLDTAEQSATRAAALTHRLLAFARRQTLDPRPVDVNELILSLEELFQRTLGERITLRSHLSPQLPPARTDTNQLENALLNLVINARDAMPDGGRLTLETALDPLTDLAAEHELAPGDYVRLTIADTGSGMPAEVVDRAFDPFFTTKPIGQGTGLGLSMLYGFIKQSGGHVTLESAPGSGTRVSLWLPCAPAESPAADREPQAAIAQSRGERLLLVEDDVSVRLLLREMLTELGYRVRTAASASAALTLVDGGLPCDLLITDLGLPDLDGGELAARLHERCPDLPVLFVSGHAERPTPNGEPALAKPFQIEALARQLRQLLD</sequence>
<comment type="caution">
    <text evidence="11">The sequence shown here is derived from an EMBL/GenBank/DDBJ whole genome shotgun (WGS) entry which is preliminary data.</text>
</comment>
<evidence type="ECO:0000256" key="3">
    <source>
        <dbReference type="ARBA" id="ARBA00022553"/>
    </source>
</evidence>
<dbReference type="InterPro" id="IPR035965">
    <property type="entry name" value="PAS-like_dom_sf"/>
</dbReference>
<dbReference type="PROSITE" id="PS50112">
    <property type="entry name" value="PAS"/>
    <property type="match status" value="3"/>
</dbReference>
<dbReference type="Gene3D" id="3.30.450.20">
    <property type="entry name" value="PAS domain"/>
    <property type="match status" value="5"/>
</dbReference>
<dbReference type="InterPro" id="IPR001610">
    <property type="entry name" value="PAC"/>
</dbReference>
<keyword evidence="5" id="KW-0418">Kinase</keyword>
<dbReference type="NCBIfam" id="TIGR00229">
    <property type="entry name" value="sensory_box"/>
    <property type="match status" value="2"/>
</dbReference>
<evidence type="ECO:0000256" key="2">
    <source>
        <dbReference type="ARBA" id="ARBA00012438"/>
    </source>
</evidence>
<organism evidence="11 12">
    <name type="scientific">Pseudomonas oryzihabitans</name>
    <dbReference type="NCBI Taxonomy" id="47885"/>
    <lineage>
        <taxon>Bacteria</taxon>
        <taxon>Pseudomonadati</taxon>
        <taxon>Pseudomonadota</taxon>
        <taxon>Gammaproteobacteria</taxon>
        <taxon>Pseudomonadales</taxon>
        <taxon>Pseudomonadaceae</taxon>
        <taxon>Pseudomonas</taxon>
    </lineage>
</organism>
<feature type="domain" description="PAC" evidence="10">
    <location>
        <begin position="573"/>
        <end position="624"/>
    </location>
</feature>
<dbReference type="SMART" id="SM00388">
    <property type="entry name" value="HisKA"/>
    <property type="match status" value="1"/>
</dbReference>
<dbReference type="SMART" id="SM00091">
    <property type="entry name" value="PAS"/>
    <property type="match status" value="4"/>
</dbReference>
<dbReference type="RefSeq" id="WP_309758118.1">
    <property type="nucleotide sequence ID" value="NZ_JAVJAF010000001.1"/>
</dbReference>
<dbReference type="GO" id="GO:0006355">
    <property type="term" value="P:regulation of DNA-templated transcription"/>
    <property type="evidence" value="ECO:0007669"/>
    <property type="project" value="InterPro"/>
</dbReference>
<dbReference type="SMART" id="SM00448">
    <property type="entry name" value="REC"/>
    <property type="match status" value="1"/>
</dbReference>
<dbReference type="Gene3D" id="3.40.50.2300">
    <property type="match status" value="1"/>
</dbReference>
<dbReference type="CDD" id="cd00082">
    <property type="entry name" value="HisKA"/>
    <property type="match status" value="1"/>
</dbReference>
<dbReference type="PRINTS" id="PR00344">
    <property type="entry name" value="BCTRLSENSOR"/>
</dbReference>
<dbReference type="InterPro" id="IPR003594">
    <property type="entry name" value="HATPase_dom"/>
</dbReference>
<dbReference type="InterPro" id="IPR036097">
    <property type="entry name" value="HisK_dim/P_sf"/>
</dbReference>
<evidence type="ECO:0000256" key="4">
    <source>
        <dbReference type="ARBA" id="ARBA00022679"/>
    </source>
</evidence>
<dbReference type="PANTHER" id="PTHR43304:SF1">
    <property type="entry name" value="PAC DOMAIN-CONTAINING PROTEIN"/>
    <property type="match status" value="1"/>
</dbReference>
<feature type="modified residue" description="4-aspartylphosphate" evidence="6">
    <location>
        <position position="1068"/>
    </location>
</feature>
<dbReference type="SUPFAM" id="SSF47384">
    <property type="entry name" value="Homodimeric domain of signal transducing histidine kinase"/>
    <property type="match status" value="1"/>
</dbReference>
<dbReference type="Pfam" id="PF00512">
    <property type="entry name" value="HisKA"/>
    <property type="match status" value="1"/>
</dbReference>
<dbReference type="PROSITE" id="PS50110">
    <property type="entry name" value="RESPONSE_REGULATORY"/>
    <property type="match status" value="1"/>
</dbReference>
<reference evidence="11" key="1">
    <citation type="submission" date="2023-08" db="EMBL/GenBank/DDBJ databases">
        <title>Functional and genomic diversity of the sorghum phyllosphere microbiome.</title>
        <authorList>
            <person name="Shade A."/>
        </authorList>
    </citation>
    <scope>NUCLEOTIDE SEQUENCE</scope>
    <source>
        <strain evidence="11">SORGH_AS_0201</strain>
    </source>
</reference>
<dbReference type="PANTHER" id="PTHR43304">
    <property type="entry name" value="PHYTOCHROME-LIKE PROTEIN CPH1"/>
    <property type="match status" value="1"/>
</dbReference>
<evidence type="ECO:0000313" key="12">
    <source>
        <dbReference type="Proteomes" id="UP001268036"/>
    </source>
</evidence>
<accession>A0AAJ2BPW2</accession>
<comment type="catalytic activity">
    <reaction evidence="1">
        <text>ATP + protein L-histidine = ADP + protein N-phospho-L-histidine.</text>
        <dbReference type="EC" id="2.7.13.3"/>
    </reaction>
</comment>
<protein>
    <recommendedName>
        <fullName evidence="2">histidine kinase</fullName>
        <ecNumber evidence="2">2.7.13.3</ecNumber>
    </recommendedName>
</protein>
<evidence type="ECO:0000313" key="11">
    <source>
        <dbReference type="EMBL" id="MDR6234399.1"/>
    </source>
</evidence>
<feature type="domain" description="PAS" evidence="9">
    <location>
        <begin position="3"/>
        <end position="58"/>
    </location>
</feature>
<dbReference type="InterPro" id="IPR052162">
    <property type="entry name" value="Sensor_kinase/Photoreceptor"/>
</dbReference>
<dbReference type="Gene3D" id="3.30.565.10">
    <property type="entry name" value="Histidine kinase-like ATPase, C-terminal domain"/>
    <property type="match status" value="1"/>
</dbReference>
<keyword evidence="4" id="KW-0808">Transferase</keyword>
<dbReference type="InterPro" id="IPR011006">
    <property type="entry name" value="CheY-like_superfamily"/>
</dbReference>
<dbReference type="Gene3D" id="1.10.287.130">
    <property type="match status" value="1"/>
</dbReference>
<dbReference type="Pfam" id="PF00072">
    <property type="entry name" value="Response_reg"/>
    <property type="match status" value="1"/>
</dbReference>
<dbReference type="CDD" id="cd16919">
    <property type="entry name" value="HATPase_CckA-like"/>
    <property type="match status" value="1"/>
</dbReference>
<dbReference type="SMART" id="SM00086">
    <property type="entry name" value="PAC"/>
    <property type="match status" value="4"/>
</dbReference>
<dbReference type="GO" id="GO:0000155">
    <property type="term" value="F:phosphorelay sensor kinase activity"/>
    <property type="evidence" value="ECO:0007669"/>
    <property type="project" value="InterPro"/>
</dbReference>
<dbReference type="EMBL" id="JAVJAF010000001">
    <property type="protein sequence ID" value="MDR6234399.1"/>
    <property type="molecule type" value="Genomic_DNA"/>
</dbReference>
<feature type="domain" description="PAS" evidence="9">
    <location>
        <begin position="500"/>
        <end position="570"/>
    </location>
</feature>
<dbReference type="EC" id="2.7.13.3" evidence="2"/>
<dbReference type="InterPro" id="IPR013767">
    <property type="entry name" value="PAS_fold"/>
</dbReference>
<dbReference type="InterPro" id="IPR000014">
    <property type="entry name" value="PAS"/>
</dbReference>
<dbReference type="Pfam" id="PF13426">
    <property type="entry name" value="PAS_9"/>
    <property type="match status" value="1"/>
</dbReference>
<dbReference type="Pfam" id="PF08447">
    <property type="entry name" value="PAS_3"/>
    <property type="match status" value="2"/>
</dbReference>
<gene>
    <name evidence="11" type="ORF">QE440_002140</name>
</gene>
<dbReference type="InterPro" id="IPR013655">
    <property type="entry name" value="PAS_fold_3"/>
</dbReference>
<evidence type="ECO:0000259" key="7">
    <source>
        <dbReference type="PROSITE" id="PS50109"/>
    </source>
</evidence>
<dbReference type="AlphaFoldDB" id="A0AAJ2BPW2"/>
<name>A0AAJ2BPW2_9PSED</name>
<evidence type="ECO:0000259" key="8">
    <source>
        <dbReference type="PROSITE" id="PS50110"/>
    </source>
</evidence>
<feature type="domain" description="Response regulatory" evidence="8">
    <location>
        <begin position="1018"/>
        <end position="1127"/>
    </location>
</feature>
<proteinExistence type="predicted"/>
<dbReference type="InterPro" id="IPR000700">
    <property type="entry name" value="PAS-assoc_C"/>
</dbReference>
<evidence type="ECO:0000256" key="1">
    <source>
        <dbReference type="ARBA" id="ARBA00000085"/>
    </source>
</evidence>
<dbReference type="PROSITE" id="PS50109">
    <property type="entry name" value="HIS_KIN"/>
    <property type="match status" value="1"/>
</dbReference>
<keyword evidence="3 6" id="KW-0597">Phosphoprotein</keyword>
<dbReference type="PROSITE" id="PS50113">
    <property type="entry name" value="PAC"/>
    <property type="match status" value="3"/>
</dbReference>
<evidence type="ECO:0000259" key="10">
    <source>
        <dbReference type="PROSITE" id="PS50113"/>
    </source>
</evidence>
<dbReference type="Pfam" id="PF00989">
    <property type="entry name" value="PAS"/>
    <property type="match status" value="1"/>
</dbReference>
<feature type="domain" description="Histidine kinase" evidence="7">
    <location>
        <begin position="774"/>
        <end position="997"/>
    </location>
</feature>
<dbReference type="InterPro" id="IPR005467">
    <property type="entry name" value="His_kinase_dom"/>
</dbReference>
<dbReference type="InterPro" id="IPR001789">
    <property type="entry name" value="Sig_transdc_resp-reg_receiver"/>
</dbReference>
<dbReference type="CDD" id="cd00130">
    <property type="entry name" value="PAS"/>
    <property type="match status" value="4"/>
</dbReference>
<dbReference type="InterPro" id="IPR036890">
    <property type="entry name" value="HATPase_C_sf"/>
</dbReference>
<evidence type="ECO:0000256" key="6">
    <source>
        <dbReference type="PROSITE-ProRule" id="PRU00169"/>
    </source>
</evidence>
<feature type="domain" description="PAC" evidence="10">
    <location>
        <begin position="447"/>
        <end position="499"/>
    </location>
</feature>
<dbReference type="SUPFAM" id="SSF52172">
    <property type="entry name" value="CheY-like"/>
    <property type="match status" value="1"/>
</dbReference>
<dbReference type="InterPro" id="IPR004358">
    <property type="entry name" value="Sig_transdc_His_kin-like_C"/>
</dbReference>
<dbReference type="Pfam" id="PF02518">
    <property type="entry name" value="HATPase_c"/>
    <property type="match status" value="1"/>
</dbReference>
<evidence type="ECO:0000259" key="9">
    <source>
        <dbReference type="PROSITE" id="PS50112"/>
    </source>
</evidence>
<dbReference type="InterPro" id="IPR003661">
    <property type="entry name" value="HisK_dim/P_dom"/>
</dbReference>
<dbReference type="Proteomes" id="UP001268036">
    <property type="component" value="Unassembled WGS sequence"/>
</dbReference>
<dbReference type="SUPFAM" id="SSF55874">
    <property type="entry name" value="ATPase domain of HSP90 chaperone/DNA topoisomerase II/histidine kinase"/>
    <property type="match status" value="1"/>
</dbReference>